<keyword evidence="2" id="KW-1185">Reference proteome</keyword>
<evidence type="ECO:0000313" key="1">
    <source>
        <dbReference type="EMBL" id="TKS56332.1"/>
    </source>
</evidence>
<dbReference type="OrthoDB" id="9822758at2"/>
<gene>
    <name evidence="1" type="ORF">FCN74_04630</name>
</gene>
<dbReference type="RefSeq" id="WP_138931434.1">
    <property type="nucleotide sequence ID" value="NZ_SWMU01000002.1"/>
</dbReference>
<dbReference type="EMBL" id="SWMU01000002">
    <property type="protein sequence ID" value="TKS56332.1"/>
    <property type="molecule type" value="Genomic_DNA"/>
</dbReference>
<name>A0A4U5TQW7_9FLAO</name>
<proteinExistence type="predicted"/>
<dbReference type="Proteomes" id="UP000306552">
    <property type="component" value="Unassembled WGS sequence"/>
</dbReference>
<protein>
    <submittedName>
        <fullName evidence="1">Uncharacterized protein</fullName>
    </submittedName>
</protein>
<organism evidence="1 2">
    <name type="scientific">Mesohalobacter halotolerans</name>
    <dbReference type="NCBI Taxonomy" id="1883405"/>
    <lineage>
        <taxon>Bacteria</taxon>
        <taxon>Pseudomonadati</taxon>
        <taxon>Bacteroidota</taxon>
        <taxon>Flavobacteriia</taxon>
        <taxon>Flavobacteriales</taxon>
        <taxon>Flavobacteriaceae</taxon>
        <taxon>Mesohalobacter</taxon>
    </lineage>
</organism>
<evidence type="ECO:0000313" key="2">
    <source>
        <dbReference type="Proteomes" id="UP000306552"/>
    </source>
</evidence>
<sequence length="174" mass="20649">MRFLKTVIVLLFAIQLISCKSVSKTIGDPEVYLYKDQAHLMNGTYFIDPYRTNGEFKLLTEIFDLKETENVEKVDFIFLDNKHLQINYTDGLRKFSKVIEGKMKNGAFRYDYKNLPIGIPFFLFAYNLKVHHIALGNDDNIIITEYEYLHTQNFINGFKEKTVENRYYFDRQLK</sequence>
<comment type="caution">
    <text evidence="1">The sequence shown here is derived from an EMBL/GenBank/DDBJ whole genome shotgun (WGS) entry which is preliminary data.</text>
</comment>
<dbReference type="AlphaFoldDB" id="A0A4U5TQW7"/>
<reference evidence="1 2" key="1">
    <citation type="submission" date="2019-04" db="EMBL/GenBank/DDBJ databases">
        <title>Psychroflexus halotolerans sp. nov., isolated from a marine solar saltern.</title>
        <authorList>
            <person name="Feng X."/>
        </authorList>
    </citation>
    <scope>NUCLEOTIDE SEQUENCE [LARGE SCALE GENOMIC DNA]</scope>
    <source>
        <strain evidence="1 2">WDS2C27</strain>
    </source>
</reference>
<accession>A0A4U5TQW7</accession>